<dbReference type="PATRIC" id="fig|459424.11.peg.1040"/>
<dbReference type="Proteomes" id="UP000011157">
    <property type="component" value="Chromosome"/>
</dbReference>
<organism evidence="1 2">
    <name type="scientific">Mycobacterium liflandii (strain 128FXT)</name>
    <dbReference type="NCBI Taxonomy" id="459424"/>
    <lineage>
        <taxon>Bacteria</taxon>
        <taxon>Bacillati</taxon>
        <taxon>Actinomycetota</taxon>
        <taxon>Actinomycetes</taxon>
        <taxon>Mycobacteriales</taxon>
        <taxon>Mycobacteriaceae</taxon>
        <taxon>Mycobacterium</taxon>
        <taxon>Mycobacterium ulcerans group</taxon>
    </lineage>
</organism>
<dbReference type="AlphaFoldDB" id="L7V6I3"/>
<name>L7V6I3_MYCL1</name>
<reference evidence="1 2" key="1">
    <citation type="journal article" date="2013" name="J. Bacteriol.">
        <title>Complete Genome Sequence of the Frog Pathogen Mycobacterium ulcerans Ecovar Liflandii.</title>
        <authorList>
            <person name="Tobias N.J."/>
            <person name="Doig K.D."/>
            <person name="Medema M.H."/>
            <person name="Chen H."/>
            <person name="Haring V."/>
            <person name="Moore R."/>
            <person name="Seemann T."/>
            <person name="Stinear T.P."/>
        </authorList>
    </citation>
    <scope>NUCLEOTIDE SEQUENCE [LARGE SCALE GENOMIC DNA]</scope>
    <source>
        <strain evidence="1 2">128FXT</strain>
    </source>
</reference>
<accession>L7V6I3</accession>
<dbReference type="HOGENOM" id="CLU_2700789_0_0_11"/>
<protein>
    <submittedName>
        <fullName evidence="1">Uncharacterized protein</fullName>
    </submittedName>
</protein>
<dbReference type="EMBL" id="CP003899">
    <property type="protein sequence ID" value="AGC61039.1"/>
    <property type="molecule type" value="Genomic_DNA"/>
</dbReference>
<gene>
    <name evidence="1" type="ordered locus">MULP_01014</name>
</gene>
<dbReference type="KEGG" id="mli:MULP_01014"/>
<proteinExistence type="predicted"/>
<evidence type="ECO:0000313" key="2">
    <source>
        <dbReference type="Proteomes" id="UP000011157"/>
    </source>
</evidence>
<evidence type="ECO:0000313" key="1">
    <source>
        <dbReference type="EMBL" id="AGC61039.1"/>
    </source>
</evidence>
<keyword evidence="2" id="KW-1185">Reference proteome</keyword>
<sequence>MTSWRPGSRLLTPALAVLLQLHYHVACDQPRAYDWCHLQATQSHRKWHGTIPSLVMTITHRIPEQQVTDRCVR</sequence>